<accession>A0A2N3G859</accession>
<dbReference type="AlphaFoldDB" id="A0A2N3G859"/>
<dbReference type="Proteomes" id="UP000233654">
    <property type="component" value="Unassembled WGS sequence"/>
</dbReference>
<comment type="caution">
    <text evidence="1">The sequence shown here is derived from an EMBL/GenBank/DDBJ whole genome shotgun (WGS) entry which is preliminary data.</text>
</comment>
<evidence type="ECO:0000313" key="2">
    <source>
        <dbReference type="Proteomes" id="UP000233654"/>
    </source>
</evidence>
<name>A0A2N3G859_9ACTN</name>
<evidence type="ECO:0000313" key="1">
    <source>
        <dbReference type="EMBL" id="PKQ28907.1"/>
    </source>
</evidence>
<organism evidence="1 2">
    <name type="scientific">Candidatus Anoxymicrobium japonicum</name>
    <dbReference type="NCBI Taxonomy" id="2013648"/>
    <lineage>
        <taxon>Bacteria</taxon>
        <taxon>Bacillati</taxon>
        <taxon>Actinomycetota</taxon>
        <taxon>Candidatus Geothermincolia</taxon>
        <taxon>Candidatus Geothermincolales</taxon>
        <taxon>Candidatus Anoxymicrobiaceae</taxon>
        <taxon>Candidatus Anoxymicrobium</taxon>
    </lineage>
</organism>
<reference evidence="1 2" key="1">
    <citation type="journal article" date="2017" name="ISME J.">
        <title>Potential for microbial H2 and metal transformations associated with novel bacteria and archaea in deep terrestrial subsurface sediments.</title>
        <authorList>
            <person name="Hernsdorf A.W."/>
            <person name="Amano Y."/>
            <person name="Miyakawa K."/>
            <person name="Ise K."/>
            <person name="Suzuki Y."/>
            <person name="Anantharaman K."/>
            <person name="Probst A."/>
            <person name="Burstein D."/>
            <person name="Thomas B.C."/>
            <person name="Banfield J.F."/>
        </authorList>
    </citation>
    <scope>NUCLEOTIDE SEQUENCE [LARGE SCALE GENOMIC DNA]</scope>
    <source>
        <strain evidence="1">HGW-Actinobacteria-3</strain>
    </source>
</reference>
<proteinExistence type="predicted"/>
<sequence>MVAQTFLSVMRHTPTLILPPRKGGDQNPLAPGSPRAKRVGWERVEVMGIGSLNGVYFRSVV</sequence>
<protein>
    <submittedName>
        <fullName evidence="1">Uncharacterized protein</fullName>
    </submittedName>
</protein>
<gene>
    <name evidence="1" type="ORF">CVT63_00245</name>
</gene>
<dbReference type="EMBL" id="PHEX01000002">
    <property type="protein sequence ID" value="PKQ28907.1"/>
    <property type="molecule type" value="Genomic_DNA"/>
</dbReference>